<evidence type="ECO:0000313" key="3">
    <source>
        <dbReference type="EMBL" id="KAK3900324.1"/>
    </source>
</evidence>
<feature type="region of interest" description="Disordered" evidence="1">
    <location>
        <begin position="299"/>
        <end position="339"/>
    </location>
</feature>
<feature type="compositionally biased region" description="Gly residues" evidence="1">
    <location>
        <begin position="322"/>
        <end position="333"/>
    </location>
</feature>
<keyword evidence="2" id="KW-0732">Signal</keyword>
<evidence type="ECO:0000256" key="1">
    <source>
        <dbReference type="SAM" id="MobiDB-lite"/>
    </source>
</evidence>
<comment type="caution">
    <text evidence="3">The sequence shown here is derived from an EMBL/GenBank/DDBJ whole genome shotgun (WGS) entry which is preliminary data.</text>
</comment>
<reference evidence="3" key="1">
    <citation type="journal article" date="2023" name="Mol. Phylogenet. Evol.">
        <title>Genome-scale phylogeny and comparative genomics of the fungal order Sordariales.</title>
        <authorList>
            <person name="Hensen N."/>
            <person name="Bonometti L."/>
            <person name="Westerberg I."/>
            <person name="Brannstrom I.O."/>
            <person name="Guillou S."/>
            <person name="Cros-Aarteil S."/>
            <person name="Calhoun S."/>
            <person name="Haridas S."/>
            <person name="Kuo A."/>
            <person name="Mondo S."/>
            <person name="Pangilinan J."/>
            <person name="Riley R."/>
            <person name="LaButti K."/>
            <person name="Andreopoulos B."/>
            <person name="Lipzen A."/>
            <person name="Chen C."/>
            <person name="Yan M."/>
            <person name="Daum C."/>
            <person name="Ng V."/>
            <person name="Clum A."/>
            <person name="Steindorff A."/>
            <person name="Ohm R.A."/>
            <person name="Martin F."/>
            <person name="Silar P."/>
            <person name="Natvig D.O."/>
            <person name="Lalanne C."/>
            <person name="Gautier V."/>
            <person name="Ament-Velasquez S.L."/>
            <person name="Kruys A."/>
            <person name="Hutchinson M.I."/>
            <person name="Powell A.J."/>
            <person name="Barry K."/>
            <person name="Miller A.N."/>
            <person name="Grigoriev I.V."/>
            <person name="Debuchy R."/>
            <person name="Gladieux P."/>
            <person name="Hiltunen Thoren M."/>
            <person name="Johannesson H."/>
        </authorList>
    </citation>
    <scope>NUCLEOTIDE SEQUENCE</scope>
    <source>
        <strain evidence="3">CBS 103.79</strain>
    </source>
</reference>
<dbReference type="PANTHER" id="PTHR36182:SF1">
    <property type="entry name" value="PROTEIN, PUTATIVE (AFU_ORTHOLOGUE AFUA_6G10930)-RELATED"/>
    <property type="match status" value="1"/>
</dbReference>
<feature type="compositionally biased region" description="Gly residues" evidence="1">
    <location>
        <begin position="241"/>
        <end position="261"/>
    </location>
</feature>
<dbReference type="Gene3D" id="2.70.50.70">
    <property type="match status" value="1"/>
</dbReference>
<name>A0AAN6MGU9_9PEZI</name>
<keyword evidence="4" id="KW-1185">Reference proteome</keyword>
<dbReference type="PANTHER" id="PTHR36182">
    <property type="entry name" value="PROTEIN, PUTATIVE (AFU_ORTHOLOGUE AFUA_6G10930)-RELATED"/>
    <property type="match status" value="1"/>
</dbReference>
<feature type="compositionally biased region" description="Low complexity" evidence="1">
    <location>
        <begin position="262"/>
        <end position="276"/>
    </location>
</feature>
<accession>A0AAN6MGU9</accession>
<sequence length="405" mass="40048">MFSNSISTGALAVLLAGSQLAAAHIEIQYPPPFRSRFNTNAVNVDYTNTAPLADTGANYPCKGYHSDLGTAAGKSVATFAPGGTYNFTTAGTASHGGGSCQVSLSYDQGKTFTVIQSIIGGCPLSSSYPFTVPADAPAGEAIWAWTWNNQIGNREQYMNCAAVTIGGGSSKRDEAAEAAQVEAPAKRATAAFSSRPQIFLANIGNGCATTEGTDVNYPNPGPDVTTSGSKVGPPVGSCGTSSGGSGAGAGAGNGAGSGSGSGSTPTSSKTAPTTTSKVNLPGGVFVTVAPTTTSTVAPAAKTTLQTSTTKAASNPAPTPGSGSSGSGSSGSGSAGAHAAGSACTNEGAWNCIGGKQWQRCASGLWSAVQPVAPGTVCKAGESSNLDVTAAKVRRRFRGAGKFVLF</sequence>
<feature type="compositionally biased region" description="Low complexity" evidence="1">
    <location>
        <begin position="311"/>
        <end position="321"/>
    </location>
</feature>
<gene>
    <name evidence="3" type="ORF">C8A05DRAFT_36052</name>
</gene>
<evidence type="ECO:0000313" key="4">
    <source>
        <dbReference type="Proteomes" id="UP001303889"/>
    </source>
</evidence>
<proteinExistence type="predicted"/>
<dbReference type="AlphaFoldDB" id="A0AAN6MGU9"/>
<feature type="region of interest" description="Disordered" evidence="1">
    <location>
        <begin position="213"/>
        <end position="281"/>
    </location>
</feature>
<dbReference type="Proteomes" id="UP001303889">
    <property type="component" value="Unassembled WGS sequence"/>
</dbReference>
<dbReference type="EMBL" id="MU855683">
    <property type="protein sequence ID" value="KAK3900324.1"/>
    <property type="molecule type" value="Genomic_DNA"/>
</dbReference>
<organism evidence="3 4">
    <name type="scientific">Staphylotrichum tortipilum</name>
    <dbReference type="NCBI Taxonomy" id="2831512"/>
    <lineage>
        <taxon>Eukaryota</taxon>
        <taxon>Fungi</taxon>
        <taxon>Dikarya</taxon>
        <taxon>Ascomycota</taxon>
        <taxon>Pezizomycotina</taxon>
        <taxon>Sordariomycetes</taxon>
        <taxon>Sordariomycetidae</taxon>
        <taxon>Sordariales</taxon>
        <taxon>Chaetomiaceae</taxon>
        <taxon>Staphylotrichum</taxon>
    </lineage>
</organism>
<evidence type="ECO:0008006" key="5">
    <source>
        <dbReference type="Google" id="ProtNLM"/>
    </source>
</evidence>
<protein>
    <recommendedName>
        <fullName evidence="5">Extracellular protein</fullName>
    </recommendedName>
</protein>
<feature type="chain" id="PRO_5043045575" description="Extracellular protein" evidence="2">
    <location>
        <begin position="24"/>
        <end position="405"/>
    </location>
</feature>
<evidence type="ECO:0000256" key="2">
    <source>
        <dbReference type="SAM" id="SignalP"/>
    </source>
</evidence>
<feature type="signal peptide" evidence="2">
    <location>
        <begin position="1"/>
        <end position="23"/>
    </location>
</feature>
<reference evidence="3" key="2">
    <citation type="submission" date="2023-05" db="EMBL/GenBank/DDBJ databases">
        <authorList>
            <consortium name="Lawrence Berkeley National Laboratory"/>
            <person name="Steindorff A."/>
            <person name="Hensen N."/>
            <person name="Bonometti L."/>
            <person name="Westerberg I."/>
            <person name="Brannstrom I.O."/>
            <person name="Guillou S."/>
            <person name="Cros-Aarteil S."/>
            <person name="Calhoun S."/>
            <person name="Haridas S."/>
            <person name="Kuo A."/>
            <person name="Mondo S."/>
            <person name="Pangilinan J."/>
            <person name="Riley R."/>
            <person name="Labutti K."/>
            <person name="Andreopoulos B."/>
            <person name="Lipzen A."/>
            <person name="Chen C."/>
            <person name="Yanf M."/>
            <person name="Daum C."/>
            <person name="Ng V."/>
            <person name="Clum A."/>
            <person name="Ohm R."/>
            <person name="Martin F."/>
            <person name="Silar P."/>
            <person name="Natvig D."/>
            <person name="Lalanne C."/>
            <person name="Gautier V."/>
            <person name="Ament-Velasquez S.L."/>
            <person name="Kruys A."/>
            <person name="Hutchinson M.I."/>
            <person name="Powell A.J."/>
            <person name="Barry K."/>
            <person name="Miller A.N."/>
            <person name="Grigoriev I.V."/>
            <person name="Debuchy R."/>
            <person name="Gladieux P."/>
            <person name="Thoren M.H."/>
            <person name="Johannesson H."/>
        </authorList>
    </citation>
    <scope>NUCLEOTIDE SEQUENCE</scope>
    <source>
        <strain evidence="3">CBS 103.79</strain>
    </source>
</reference>